<dbReference type="EMBL" id="JBHSCW010000001">
    <property type="protein sequence ID" value="MFC4349937.1"/>
    <property type="molecule type" value="Genomic_DNA"/>
</dbReference>
<protein>
    <recommendedName>
        <fullName evidence="4">ACT domain-containing protein</fullName>
    </recommendedName>
</protein>
<dbReference type="Proteomes" id="UP001595799">
    <property type="component" value="Unassembled WGS sequence"/>
</dbReference>
<evidence type="ECO:0000313" key="3">
    <source>
        <dbReference type="Proteomes" id="UP001595799"/>
    </source>
</evidence>
<keyword evidence="3" id="KW-1185">Reference proteome</keyword>
<evidence type="ECO:0000256" key="1">
    <source>
        <dbReference type="SAM" id="MobiDB-lite"/>
    </source>
</evidence>
<accession>A0ABV8UFB6</accession>
<dbReference type="RefSeq" id="WP_382419905.1">
    <property type="nucleotide sequence ID" value="NZ_JBHSCW010000001.1"/>
</dbReference>
<name>A0ABV8UFB6_9PROT</name>
<evidence type="ECO:0000313" key="2">
    <source>
        <dbReference type="EMBL" id="MFC4349937.1"/>
    </source>
</evidence>
<organism evidence="2 3">
    <name type="scientific">Fodinicurvata halophila</name>
    <dbReference type="NCBI Taxonomy" id="1419723"/>
    <lineage>
        <taxon>Bacteria</taxon>
        <taxon>Pseudomonadati</taxon>
        <taxon>Pseudomonadota</taxon>
        <taxon>Alphaproteobacteria</taxon>
        <taxon>Rhodospirillales</taxon>
        <taxon>Rhodovibrionaceae</taxon>
        <taxon>Fodinicurvata</taxon>
    </lineage>
</organism>
<reference evidence="3" key="1">
    <citation type="journal article" date="2019" name="Int. J. Syst. Evol. Microbiol.">
        <title>The Global Catalogue of Microorganisms (GCM) 10K type strain sequencing project: providing services to taxonomists for standard genome sequencing and annotation.</title>
        <authorList>
            <consortium name="The Broad Institute Genomics Platform"/>
            <consortium name="The Broad Institute Genome Sequencing Center for Infectious Disease"/>
            <person name="Wu L."/>
            <person name="Ma J."/>
        </authorList>
    </citation>
    <scope>NUCLEOTIDE SEQUENCE [LARGE SCALE GENOMIC DNA]</scope>
    <source>
        <strain evidence="3">CECT 8472</strain>
    </source>
</reference>
<proteinExistence type="predicted"/>
<feature type="region of interest" description="Disordered" evidence="1">
    <location>
        <begin position="1"/>
        <end position="24"/>
    </location>
</feature>
<sequence length="108" mass="11845">MTSAVVASQVAGAPASEGPEGRTEREPVFCFSVLGEADPGLMSRVLELFAKRSLVPLRWHSDRIGPEQRELSMDFQVGGLTPHLADYIARCLRQIHGIRTVLISEKSI</sequence>
<evidence type="ECO:0008006" key="4">
    <source>
        <dbReference type="Google" id="ProtNLM"/>
    </source>
</evidence>
<comment type="caution">
    <text evidence="2">The sequence shown here is derived from an EMBL/GenBank/DDBJ whole genome shotgun (WGS) entry which is preliminary data.</text>
</comment>
<gene>
    <name evidence="2" type="ORF">ACFOW6_00110</name>
</gene>